<dbReference type="SUPFAM" id="SSF56672">
    <property type="entry name" value="DNA/RNA polymerases"/>
    <property type="match status" value="1"/>
</dbReference>
<dbReference type="Gene3D" id="1.10.150.20">
    <property type="entry name" value="5' to 3' exonuclease, C-terminal subdomain"/>
    <property type="match status" value="1"/>
</dbReference>
<dbReference type="GO" id="GO:0005829">
    <property type="term" value="C:cytosol"/>
    <property type="evidence" value="ECO:0007669"/>
    <property type="project" value="TreeGrafter"/>
</dbReference>
<dbReference type="GO" id="GO:0009432">
    <property type="term" value="P:SOS response"/>
    <property type="evidence" value="ECO:0007669"/>
    <property type="project" value="UniProtKB-KW"/>
</dbReference>
<evidence type="ECO:0000256" key="6">
    <source>
        <dbReference type="ARBA" id="ARBA00025589"/>
    </source>
</evidence>
<dbReference type="Pfam" id="PF13438">
    <property type="entry name" value="DUF4113"/>
    <property type="match status" value="1"/>
</dbReference>
<organism evidence="8 9">
    <name type="scientific">Rothia aerolata</name>
    <dbReference type="NCBI Taxonomy" id="1812262"/>
    <lineage>
        <taxon>Bacteria</taxon>
        <taxon>Bacillati</taxon>
        <taxon>Actinomycetota</taxon>
        <taxon>Actinomycetes</taxon>
        <taxon>Micrococcales</taxon>
        <taxon>Micrococcaceae</taxon>
        <taxon>Rothia</taxon>
    </lineage>
</organism>
<keyword evidence="5" id="KW-0742">SOS response</keyword>
<comment type="similarity">
    <text evidence="1">Belongs to the DNA polymerase type-Y family.</text>
</comment>
<accession>A0A917IMN9</accession>
<evidence type="ECO:0000256" key="2">
    <source>
        <dbReference type="ARBA" id="ARBA00022763"/>
    </source>
</evidence>
<dbReference type="RefSeq" id="WP_188358665.1">
    <property type="nucleotide sequence ID" value="NZ_BMDC01000001.1"/>
</dbReference>
<evidence type="ECO:0000256" key="5">
    <source>
        <dbReference type="ARBA" id="ARBA00023236"/>
    </source>
</evidence>
<dbReference type="EMBL" id="BMDC01000001">
    <property type="protein sequence ID" value="GGH58195.1"/>
    <property type="molecule type" value="Genomic_DNA"/>
</dbReference>
<keyword evidence="3" id="KW-0741">SOS mutagenesis</keyword>
<dbReference type="GO" id="GO:0006281">
    <property type="term" value="P:DNA repair"/>
    <property type="evidence" value="ECO:0007669"/>
    <property type="project" value="UniProtKB-KW"/>
</dbReference>
<dbReference type="InterPro" id="IPR025188">
    <property type="entry name" value="DUF4113"/>
</dbReference>
<dbReference type="Gene3D" id="3.40.1170.60">
    <property type="match status" value="1"/>
</dbReference>
<dbReference type="InterPro" id="IPR017961">
    <property type="entry name" value="DNA_pol_Y-fam_little_finger"/>
</dbReference>
<dbReference type="InterPro" id="IPR050116">
    <property type="entry name" value="DNA_polymerase-Y"/>
</dbReference>
<evidence type="ECO:0000256" key="1">
    <source>
        <dbReference type="ARBA" id="ARBA00010945"/>
    </source>
</evidence>
<gene>
    <name evidence="8" type="primary">umuC</name>
    <name evidence="8" type="ORF">GCM10007359_04100</name>
</gene>
<keyword evidence="4" id="KW-0234">DNA repair</keyword>
<dbReference type="GO" id="GO:0003887">
    <property type="term" value="F:DNA-directed DNA polymerase activity"/>
    <property type="evidence" value="ECO:0007669"/>
    <property type="project" value="TreeGrafter"/>
</dbReference>
<keyword evidence="2" id="KW-0227">DNA damage</keyword>
<evidence type="ECO:0000256" key="3">
    <source>
        <dbReference type="ARBA" id="ARBA00023199"/>
    </source>
</evidence>
<dbReference type="PANTHER" id="PTHR11076">
    <property type="entry name" value="DNA REPAIR POLYMERASE UMUC / TRANSFERASE FAMILY MEMBER"/>
    <property type="match status" value="1"/>
</dbReference>
<sequence>MSAPALSLVFHVDINTYYVSCERILDPSLRDQPVVILSNNDGCIIALDSRAKRLGFSMGDPWHRVADAAAARGVAVRSSNYELYGNISQRVMSVLKEFAADFEQYSIDEAFLTIPATPEKAKKLARKIKDDLARRVGVPVCVGVARTKTLAKLANKTAKKIPVLRGVCVWDLLPPQRRESLFATLPASEVWGVGGRSTRKLAALGIVSIGDLARADLTLIRKRFSVVLMRTVLELRGVPALPLEEQRAFKDQLIFSRSFSTPISDETQMRQVLSLYAQKASARLVKAGQVAGIVAAFCSTSLFSEGTQSHPSVQVKLPQATADPVALTRAGHQLLTRADFGVAQYVRAGFLLSGLEQDGAAQVLEPFELAHEKRQVSTLLASIQEKCGQGTIGLGYAGLAEQPAWNMKRQMLSLRGTTHWKELVQVKL</sequence>
<dbReference type="InterPro" id="IPR043128">
    <property type="entry name" value="Rev_trsase/Diguanyl_cyclase"/>
</dbReference>
<protein>
    <submittedName>
        <fullName evidence="8">DNA polymerase V subunit UmuC</fullName>
    </submittedName>
</protein>
<dbReference type="Pfam" id="PF11799">
    <property type="entry name" value="IMS_C"/>
    <property type="match status" value="1"/>
</dbReference>
<dbReference type="Pfam" id="PF00817">
    <property type="entry name" value="IMS"/>
    <property type="match status" value="1"/>
</dbReference>
<reference evidence="8 9" key="1">
    <citation type="journal article" date="2014" name="Int. J. Syst. Evol. Microbiol.">
        <title>Complete genome sequence of Corynebacterium casei LMG S-19264T (=DSM 44701T), isolated from a smear-ripened cheese.</title>
        <authorList>
            <consortium name="US DOE Joint Genome Institute (JGI-PGF)"/>
            <person name="Walter F."/>
            <person name="Albersmeier A."/>
            <person name="Kalinowski J."/>
            <person name="Ruckert C."/>
        </authorList>
    </citation>
    <scope>NUCLEOTIDE SEQUENCE [LARGE SCALE GENOMIC DNA]</scope>
    <source>
        <strain evidence="8 9">CCM 8669</strain>
    </source>
</reference>
<comment type="function">
    <text evidence="6">Poorly processive, error-prone DNA polymerase involved in untargeted mutagenesis. Copies undamaged DNA at stalled replication forks, which arise in vivo from mismatched or misaligned primer ends. These misaligned primers can be extended by PolIV. Exhibits no 3'-5' exonuclease (proofreading) activity. May be involved in translesional synthesis, in conjunction with the beta clamp from PolIII.</text>
</comment>
<dbReference type="PROSITE" id="PS50173">
    <property type="entry name" value="UMUC"/>
    <property type="match status" value="1"/>
</dbReference>
<evidence type="ECO:0000256" key="4">
    <source>
        <dbReference type="ARBA" id="ARBA00023204"/>
    </source>
</evidence>
<evidence type="ECO:0000313" key="8">
    <source>
        <dbReference type="EMBL" id="GGH58195.1"/>
    </source>
</evidence>
<dbReference type="PANTHER" id="PTHR11076:SF34">
    <property type="entry name" value="PROTEIN UMUC"/>
    <property type="match status" value="1"/>
</dbReference>
<dbReference type="GO" id="GO:0042276">
    <property type="term" value="P:error-prone translesion synthesis"/>
    <property type="evidence" value="ECO:0007669"/>
    <property type="project" value="TreeGrafter"/>
</dbReference>
<proteinExistence type="inferred from homology"/>
<dbReference type="AlphaFoldDB" id="A0A917IMN9"/>
<dbReference type="InterPro" id="IPR043502">
    <property type="entry name" value="DNA/RNA_pol_sf"/>
</dbReference>
<evidence type="ECO:0000313" key="9">
    <source>
        <dbReference type="Proteomes" id="UP000600171"/>
    </source>
</evidence>
<evidence type="ECO:0000259" key="7">
    <source>
        <dbReference type="PROSITE" id="PS50173"/>
    </source>
</evidence>
<dbReference type="InterPro" id="IPR001126">
    <property type="entry name" value="UmuC"/>
</dbReference>
<feature type="domain" description="UmuC" evidence="7">
    <location>
        <begin position="9"/>
        <end position="194"/>
    </location>
</feature>
<dbReference type="Proteomes" id="UP000600171">
    <property type="component" value="Unassembled WGS sequence"/>
</dbReference>
<name>A0A917IMN9_9MICC</name>
<dbReference type="Gene3D" id="3.30.70.270">
    <property type="match status" value="1"/>
</dbReference>
<keyword evidence="9" id="KW-1185">Reference proteome</keyword>
<comment type="caution">
    <text evidence="8">The sequence shown here is derived from an EMBL/GenBank/DDBJ whole genome shotgun (WGS) entry which is preliminary data.</text>
</comment>
<dbReference type="CDD" id="cd01700">
    <property type="entry name" value="PolY_Pol_V_umuC"/>
    <property type="match status" value="1"/>
</dbReference>
<dbReference type="GO" id="GO:0003684">
    <property type="term" value="F:damaged DNA binding"/>
    <property type="evidence" value="ECO:0007669"/>
    <property type="project" value="InterPro"/>
</dbReference>